<evidence type="ECO:0000256" key="1">
    <source>
        <dbReference type="SAM" id="MobiDB-lite"/>
    </source>
</evidence>
<evidence type="ECO:0000313" key="2">
    <source>
        <dbReference type="EMBL" id="KAA1426606.1"/>
    </source>
</evidence>
<dbReference type="AlphaFoldDB" id="A0A5B1M1T4"/>
<sequence>MKRFEVDVRRDGKWWMINIPEIGGITQARRLAEAGQAAAEYIALSEDLALSEVEVDIVSVDVNGTDVRAAGELVEQLRIEVRALEGLIAQLTSATARRLVDDEVPLRDIAEVLGVSHQRVAQITGGTEPRTILFFDSDLILLNNFARVATDVVAPLADTIARIQEQTQSAREAAEATSRAMAPARSVFEEINRSLAPVRERMRVLESIGKDVGQIDRVVKEAAAASAAGRRAQRGAGRAASVSQSQRDAVEKARKLTAKGRPPGSGH</sequence>
<dbReference type="Proteomes" id="UP000324351">
    <property type="component" value="Unassembled WGS sequence"/>
</dbReference>
<evidence type="ECO:0000313" key="3">
    <source>
        <dbReference type="Proteomes" id="UP000324351"/>
    </source>
</evidence>
<keyword evidence="3" id="KW-1185">Reference proteome</keyword>
<organism evidence="2 3">
    <name type="scientific">Nocardioides antri</name>
    <dbReference type="NCBI Taxonomy" id="2607659"/>
    <lineage>
        <taxon>Bacteria</taxon>
        <taxon>Bacillati</taxon>
        <taxon>Actinomycetota</taxon>
        <taxon>Actinomycetes</taxon>
        <taxon>Propionibacteriales</taxon>
        <taxon>Nocardioidaceae</taxon>
        <taxon>Nocardioides</taxon>
    </lineage>
</organism>
<reference evidence="2 3" key="2">
    <citation type="submission" date="2019-09" db="EMBL/GenBank/DDBJ databases">
        <authorList>
            <person name="Jin C."/>
        </authorList>
    </citation>
    <scope>NUCLEOTIDE SEQUENCE [LARGE SCALE GENOMIC DNA]</scope>
    <source>
        <strain evidence="2 3">BN140041</strain>
    </source>
</reference>
<accession>A0A5B1M1T4</accession>
<comment type="caution">
    <text evidence="2">The sequence shown here is derived from an EMBL/GenBank/DDBJ whole genome shotgun (WGS) entry which is preliminary data.</text>
</comment>
<proteinExistence type="predicted"/>
<feature type="compositionally biased region" description="Low complexity" evidence="1">
    <location>
        <begin position="228"/>
        <end position="241"/>
    </location>
</feature>
<gene>
    <name evidence="2" type="ORF">F0U47_14570</name>
</gene>
<dbReference type="EMBL" id="VUJW01000008">
    <property type="protein sequence ID" value="KAA1426606.1"/>
    <property type="molecule type" value="Genomic_DNA"/>
</dbReference>
<name>A0A5B1M1T4_9ACTN</name>
<dbReference type="RefSeq" id="WP_149751188.1">
    <property type="nucleotide sequence ID" value="NZ_VUJW01000008.1"/>
</dbReference>
<protein>
    <submittedName>
        <fullName evidence="2">Uncharacterized protein</fullName>
    </submittedName>
</protein>
<feature type="region of interest" description="Disordered" evidence="1">
    <location>
        <begin position="228"/>
        <end position="267"/>
    </location>
</feature>
<reference evidence="2 3" key="1">
    <citation type="submission" date="2019-09" db="EMBL/GenBank/DDBJ databases">
        <title>Nocardioides panacisoli sp. nov., isolated from the soil of a ginseng field.</title>
        <authorList>
            <person name="Cho C."/>
        </authorList>
    </citation>
    <scope>NUCLEOTIDE SEQUENCE [LARGE SCALE GENOMIC DNA]</scope>
    <source>
        <strain evidence="2 3">BN140041</strain>
    </source>
</reference>